<evidence type="ECO:0000259" key="6">
    <source>
        <dbReference type="PROSITE" id="PS50106"/>
    </source>
</evidence>
<evidence type="ECO:0000256" key="3">
    <source>
        <dbReference type="ARBA" id="ARBA00022737"/>
    </source>
</evidence>
<dbReference type="InterPro" id="IPR021922">
    <property type="entry name" value="Par3/HAL_N"/>
</dbReference>
<feature type="non-terminal residue" evidence="7">
    <location>
        <position position="1800"/>
    </location>
</feature>
<dbReference type="GO" id="GO:0051660">
    <property type="term" value="P:establishment of centrosome localization"/>
    <property type="evidence" value="ECO:0007669"/>
    <property type="project" value="TreeGrafter"/>
</dbReference>
<dbReference type="GO" id="GO:0008104">
    <property type="term" value="P:intracellular protein localization"/>
    <property type="evidence" value="ECO:0007669"/>
    <property type="project" value="TreeGrafter"/>
</dbReference>
<dbReference type="GO" id="GO:0005912">
    <property type="term" value="C:adherens junction"/>
    <property type="evidence" value="ECO:0007669"/>
    <property type="project" value="TreeGrafter"/>
</dbReference>
<dbReference type="InterPro" id="IPR045851">
    <property type="entry name" value="AMP-bd_C_sf"/>
</dbReference>
<feature type="region of interest" description="Disordered" evidence="5">
    <location>
        <begin position="934"/>
        <end position="1060"/>
    </location>
</feature>
<dbReference type="GO" id="GO:0030010">
    <property type="term" value="P:establishment of cell polarity"/>
    <property type="evidence" value="ECO:0007669"/>
    <property type="project" value="TreeGrafter"/>
</dbReference>
<dbReference type="Pfam" id="PF12053">
    <property type="entry name" value="Par3_HAL_N_term"/>
    <property type="match status" value="1"/>
</dbReference>
<keyword evidence="2" id="KW-0132">Cell division</keyword>
<dbReference type="InterPro" id="IPR001478">
    <property type="entry name" value="PDZ"/>
</dbReference>
<dbReference type="GO" id="GO:0016324">
    <property type="term" value="C:apical plasma membrane"/>
    <property type="evidence" value="ECO:0007669"/>
    <property type="project" value="TreeGrafter"/>
</dbReference>
<dbReference type="STRING" id="6832.A0A553NVW6"/>
<evidence type="ECO:0000256" key="1">
    <source>
        <dbReference type="ARBA" id="ARBA00005358"/>
    </source>
</evidence>
<dbReference type="InterPro" id="IPR020845">
    <property type="entry name" value="AMP-binding_CS"/>
</dbReference>
<dbReference type="SMART" id="SM00228">
    <property type="entry name" value="PDZ"/>
    <property type="match status" value="3"/>
</dbReference>
<dbReference type="GO" id="GO:0043296">
    <property type="term" value="C:apical junction complex"/>
    <property type="evidence" value="ECO:0007669"/>
    <property type="project" value="TreeGrafter"/>
</dbReference>
<evidence type="ECO:0000256" key="4">
    <source>
        <dbReference type="ARBA" id="ARBA00023306"/>
    </source>
</evidence>
<dbReference type="CDD" id="cd23058">
    <property type="entry name" value="PDZ2_Par3-like"/>
    <property type="match status" value="1"/>
</dbReference>
<feature type="region of interest" description="Disordered" evidence="5">
    <location>
        <begin position="228"/>
        <end position="267"/>
    </location>
</feature>
<comment type="similarity">
    <text evidence="1">Belongs to the PAR3 family.</text>
</comment>
<feature type="compositionally biased region" description="Basic and acidic residues" evidence="5">
    <location>
        <begin position="840"/>
        <end position="852"/>
    </location>
</feature>
<evidence type="ECO:0000313" key="8">
    <source>
        <dbReference type="Proteomes" id="UP000318571"/>
    </source>
</evidence>
<feature type="compositionally biased region" description="Low complexity" evidence="5">
    <location>
        <begin position="1154"/>
        <end position="1168"/>
    </location>
</feature>
<dbReference type="InterPro" id="IPR000873">
    <property type="entry name" value="AMP-dep_synth/lig_dom"/>
</dbReference>
<feature type="domain" description="PDZ" evidence="6">
    <location>
        <begin position="271"/>
        <end position="342"/>
    </location>
</feature>
<feature type="domain" description="PDZ" evidence="6">
    <location>
        <begin position="405"/>
        <end position="490"/>
    </location>
</feature>
<protein>
    <recommendedName>
        <fullName evidence="6">PDZ domain-containing protein</fullName>
    </recommendedName>
</protein>
<dbReference type="Gene3D" id="2.30.42.10">
    <property type="match status" value="3"/>
</dbReference>
<dbReference type="GO" id="GO:0007155">
    <property type="term" value="P:cell adhesion"/>
    <property type="evidence" value="ECO:0007669"/>
    <property type="project" value="TreeGrafter"/>
</dbReference>
<feature type="compositionally biased region" description="Low complexity" evidence="5">
    <location>
        <begin position="691"/>
        <end position="700"/>
    </location>
</feature>
<dbReference type="InterPro" id="IPR025110">
    <property type="entry name" value="AMP-bd_C"/>
</dbReference>
<gene>
    <name evidence="7" type="ORF">TCAL_07631</name>
</gene>
<dbReference type="CDD" id="cd23059">
    <property type="entry name" value="PDZ3_Par3-like"/>
    <property type="match status" value="1"/>
</dbReference>
<name>A0A553NVW6_TIGCA</name>
<dbReference type="GO" id="GO:0051301">
    <property type="term" value="P:cell division"/>
    <property type="evidence" value="ECO:0007669"/>
    <property type="project" value="UniProtKB-KW"/>
</dbReference>
<feature type="region of interest" description="Disordered" evidence="5">
    <location>
        <begin position="93"/>
        <end position="120"/>
    </location>
</feature>
<keyword evidence="4" id="KW-0131">Cell cycle</keyword>
<dbReference type="PANTHER" id="PTHR16484">
    <property type="entry name" value="PARTITIONING DEFECTIVE 3 RELATED"/>
    <property type="match status" value="1"/>
</dbReference>
<dbReference type="GO" id="GO:0000226">
    <property type="term" value="P:microtubule cytoskeleton organization"/>
    <property type="evidence" value="ECO:0007669"/>
    <property type="project" value="TreeGrafter"/>
</dbReference>
<dbReference type="InterPro" id="IPR042099">
    <property type="entry name" value="ANL_N_sf"/>
</dbReference>
<feature type="region of interest" description="Disordered" evidence="5">
    <location>
        <begin position="827"/>
        <end position="863"/>
    </location>
</feature>
<feature type="compositionally biased region" description="Low complexity" evidence="5">
    <location>
        <begin position="537"/>
        <end position="549"/>
    </location>
</feature>
<evidence type="ECO:0000256" key="2">
    <source>
        <dbReference type="ARBA" id="ARBA00022618"/>
    </source>
</evidence>
<dbReference type="InterPro" id="IPR036034">
    <property type="entry name" value="PDZ_sf"/>
</dbReference>
<dbReference type="EMBL" id="VCGU01000010">
    <property type="protein sequence ID" value="TRY69568.1"/>
    <property type="molecule type" value="Genomic_DNA"/>
</dbReference>
<evidence type="ECO:0000256" key="5">
    <source>
        <dbReference type="SAM" id="MobiDB-lite"/>
    </source>
</evidence>
<dbReference type="Gene3D" id="3.10.20.90">
    <property type="entry name" value="Phosphatidylinositol 3-kinase Catalytic Subunit, Chain A, domain 1"/>
    <property type="match status" value="1"/>
</dbReference>
<feature type="compositionally biased region" description="Acidic residues" evidence="5">
    <location>
        <begin position="946"/>
        <end position="958"/>
    </location>
</feature>
<dbReference type="PANTHER" id="PTHR16484:SF17">
    <property type="entry name" value="BAZOOKA, ISOFORM B"/>
    <property type="match status" value="1"/>
</dbReference>
<dbReference type="InterPro" id="IPR052213">
    <property type="entry name" value="PAR3"/>
</dbReference>
<keyword evidence="3" id="KW-0677">Repeat</keyword>
<dbReference type="SUPFAM" id="SSF56801">
    <property type="entry name" value="Acetyl-CoA synthetase-like"/>
    <property type="match status" value="1"/>
</dbReference>
<dbReference type="Proteomes" id="UP000318571">
    <property type="component" value="Chromosome 1"/>
</dbReference>
<dbReference type="Gene3D" id="3.30.300.30">
    <property type="match status" value="1"/>
</dbReference>
<dbReference type="GO" id="GO:0035091">
    <property type="term" value="F:phosphatidylinositol binding"/>
    <property type="evidence" value="ECO:0007669"/>
    <property type="project" value="TreeGrafter"/>
</dbReference>
<feature type="region of interest" description="Disordered" evidence="5">
    <location>
        <begin position="491"/>
        <end position="554"/>
    </location>
</feature>
<comment type="caution">
    <text evidence="7">The sequence shown here is derived from an EMBL/GenBank/DDBJ whole genome shotgun (WGS) entry which is preliminary data.</text>
</comment>
<feature type="compositionally biased region" description="Basic and acidic residues" evidence="5">
    <location>
        <begin position="365"/>
        <end position="376"/>
    </location>
</feature>
<keyword evidence="8" id="KW-1185">Reference proteome</keyword>
<reference evidence="7 8" key="1">
    <citation type="journal article" date="2018" name="Nat. Ecol. Evol.">
        <title>Genomic signatures of mitonuclear coevolution across populations of Tigriopus californicus.</title>
        <authorList>
            <person name="Barreto F.S."/>
            <person name="Watson E.T."/>
            <person name="Lima T.G."/>
            <person name="Willett C.S."/>
            <person name="Edmands S."/>
            <person name="Li W."/>
            <person name="Burton R.S."/>
        </authorList>
    </citation>
    <scope>NUCLEOTIDE SEQUENCE [LARGE SCALE GENOMIC DNA]</scope>
    <source>
        <strain evidence="7 8">San Diego</strain>
    </source>
</reference>
<feature type="compositionally biased region" description="Polar residues" evidence="5">
    <location>
        <begin position="993"/>
        <end position="1026"/>
    </location>
</feature>
<dbReference type="GO" id="GO:0045197">
    <property type="term" value="P:establishment or maintenance of epithelial cell apical/basal polarity"/>
    <property type="evidence" value="ECO:0007669"/>
    <property type="project" value="TreeGrafter"/>
</dbReference>
<accession>A0A553NVW6</accession>
<dbReference type="SUPFAM" id="SSF50156">
    <property type="entry name" value="PDZ domain-like"/>
    <property type="match status" value="3"/>
</dbReference>
<feature type="compositionally biased region" description="Basic and acidic residues" evidence="5">
    <location>
        <begin position="668"/>
        <end position="690"/>
    </location>
</feature>
<dbReference type="Gene3D" id="3.40.50.12780">
    <property type="entry name" value="N-terminal domain of ligase-like"/>
    <property type="match status" value="1"/>
</dbReference>
<dbReference type="Pfam" id="PF13193">
    <property type="entry name" value="AMP-binding_C"/>
    <property type="match status" value="1"/>
</dbReference>
<evidence type="ECO:0000313" key="7">
    <source>
        <dbReference type="EMBL" id="TRY69568.1"/>
    </source>
</evidence>
<feature type="region of interest" description="Disordered" evidence="5">
    <location>
        <begin position="1154"/>
        <end position="1185"/>
    </location>
</feature>
<feature type="compositionally biased region" description="Polar residues" evidence="5">
    <location>
        <begin position="107"/>
        <end position="120"/>
    </location>
</feature>
<dbReference type="Pfam" id="PF00501">
    <property type="entry name" value="AMP-binding"/>
    <property type="match status" value="1"/>
</dbReference>
<dbReference type="PROSITE" id="PS50106">
    <property type="entry name" value="PDZ"/>
    <property type="match status" value="3"/>
</dbReference>
<feature type="region of interest" description="Disordered" evidence="5">
    <location>
        <begin position="147"/>
        <end position="192"/>
    </location>
</feature>
<feature type="domain" description="PDZ" evidence="6">
    <location>
        <begin position="572"/>
        <end position="650"/>
    </location>
</feature>
<feature type="region of interest" description="Disordered" evidence="5">
    <location>
        <begin position="365"/>
        <end position="388"/>
    </location>
</feature>
<proteinExistence type="inferred from homology"/>
<dbReference type="PROSITE" id="PS00455">
    <property type="entry name" value="AMP_BINDING"/>
    <property type="match status" value="1"/>
</dbReference>
<feature type="compositionally biased region" description="Polar residues" evidence="5">
    <location>
        <begin position="170"/>
        <end position="181"/>
    </location>
</feature>
<sequence>MKLTISFNGTKIVVPCGDGNITVKEFTSLATTRYKRAIGKHYDDDYWVSISSLKSYEGGMLDSDDLICDVCDDREQLQAIFDEQHAMGGHGHLGDGMCSSDSDKEANTNSSASGSTVRLGYPTNNIYQELQVRRGSDPALNKVVINSPAGDRPQITHHHGTLPPLPYLYGSTNEPRSMTSEENYDSLPDSQTFDSKCSLHVLRRREPLGASANKPDKNKALEEFPNASNHHLASHPPTGGPDRDEGSLMSGGRGSHQSHTGYQKHQMARPSVEVIIANEIGPLGIHVVPCDDDGRLIVQGIEPGGRVDRDGRLAVGDEIVEINGYPLTTVSFNTAQEIFKEALFAKELRVQVIKGVSDVCALSDSENKENMDRNGKADAPPPPAGSKVTTAVQANNTRKIGKVLKITLTKGASGLGFSITTRDNAPGGQTPIYIKNIMPKGAAIEEGTLKPGDRLLEVNGTQVDGMSQSDVVALLRSAPMNAELQIIVSRHGTVSGEESQSGTMKLKPKTDPLPPIPVQEEPAGPTSNTLNPETLSRPRSTSPSNSTDNYESYDSENNFQFPWKQREILTFDIPVHDTERAGLGVSVKGKTSTNRDGSVTDLGIFVKSVIYGGAASRDGRLKTNDQLVNINGLSLLGKANPQAMETLRKAMHEEGPMPGIITLTVARRCESDDPDSKVPAEKVKDERRDSISSQVTSSSDDIVRQYNVSPPKFKMPSSQSHPTALSSQLKNTRNPVIDRLMGKESAGIVPNNMRNESYYMATHQDTWSNSMFQAQQQIRSGSKEAFDCPTVHQVGPESVMIEQDNNSTTENSSNKTRESLTSLLEGVPGFARDQPGRQSMSEKRHATLDAKSTDTYQKRKKMRDERIRQQLVTQEEQRLKWKKSASVESLHTIGQQYLSDEEREALKTLYVRANSVRVSRSRGCNESFRQAVDRSYEREPGHVANDDGEDFEIQDDDPKEQKKKNRNSRLLRNFGNIFRSSGSRKSDNRKSMPPNSDTFLAHTGPSTSSMPLSHSVPDYQSYNKSKSGGDLPQAPDFVRPYQNHMPPPPGPDNYDYLPSAMMRPGSRVGIADPGQLSATSDYDVIQRHLHRSSRHSNSKGYVGGSQFSNTDILWRREQIRSSNHNRSQSNPSRARPKSNFYEYDLWSAGSHQQLGSNYQQQPQQLQHPPQQPLYNAPIPPKKPTGRAIQNHFNYVATAMTANNPYFFNDNTYMMQPPQPYLHPHHPQSVMPSRAHMASHRYTTKVNMPIVQQKVLSSKDVLPNDMKHPTLTHNHFLDTLFHYVADELAKKGDKIVLEEIENPDFPTKHLRSQRKLSELLPLSAQIAQSLIKNGFRPGNYVQISMFNNCDFFPCIIGTWMAGGIASLSDPGRFPEVLVEQMELTQAKFIFCSPYNLELNKRVAQQLDFFTKVIVVNGHGVGDISNLQAFLAGASDNIPDKYKQRKSDDPCVIVWSSGTTGKPKGVQNSVQSLNGIFRHHLFVPDEDETGKRMQLSAQCMFHATGLYFISNITKYRSSLVFFSLAVPISTETVIKAVEHHKPSALFMGSHYFSRLAVLDHGQLGFNRTTSVRRIVPVGSLILLPLIPRLKRIFPNAVVVNAFGTTEIGGVAKGNSFANMGELLPNVKVKVVDLDTRAPLGPNQPGELMALTPTMFNGYLNLTAKENQAIFDEDGFAGTGDLVIYDEQGDLHYLDRIKALIKYGRHRVCPGEIEEVIQELPGVLEVGVFGIPEPEFDELPAAAVVLSTGITTSKQFIIDHVASKMEDSNRLRGGVYFVDALPRNIQGKIVRREILRLCGLDKN</sequence>
<feature type="compositionally biased region" description="Polar residues" evidence="5">
    <location>
        <begin position="716"/>
        <end position="729"/>
    </location>
</feature>
<organism evidence="7 8">
    <name type="scientific">Tigriopus californicus</name>
    <name type="common">Marine copepod</name>
    <dbReference type="NCBI Taxonomy" id="6832"/>
    <lineage>
        <taxon>Eukaryota</taxon>
        <taxon>Metazoa</taxon>
        <taxon>Ecdysozoa</taxon>
        <taxon>Arthropoda</taxon>
        <taxon>Crustacea</taxon>
        <taxon>Multicrustacea</taxon>
        <taxon>Hexanauplia</taxon>
        <taxon>Copepoda</taxon>
        <taxon>Harpacticoida</taxon>
        <taxon>Harpacticidae</taxon>
        <taxon>Tigriopus</taxon>
    </lineage>
</organism>
<feature type="region of interest" description="Disordered" evidence="5">
    <location>
        <begin position="668"/>
        <end position="729"/>
    </location>
</feature>
<dbReference type="Pfam" id="PF00595">
    <property type="entry name" value="PDZ"/>
    <property type="match status" value="3"/>
</dbReference>
<dbReference type="GO" id="GO:0005938">
    <property type="term" value="C:cell cortex"/>
    <property type="evidence" value="ECO:0007669"/>
    <property type="project" value="TreeGrafter"/>
</dbReference>
<feature type="compositionally biased region" description="Basic and acidic residues" evidence="5">
    <location>
        <begin position="934"/>
        <end position="945"/>
    </location>
</feature>
<feature type="compositionally biased region" description="Polar residues" evidence="5">
    <location>
        <begin position="525"/>
        <end position="534"/>
    </location>
</feature>